<keyword evidence="4" id="KW-1185">Reference proteome</keyword>
<organism evidence="3 4">
    <name type="scientific">Cyprinus carpio carpio</name>
    <dbReference type="NCBI Taxonomy" id="630221"/>
    <lineage>
        <taxon>Eukaryota</taxon>
        <taxon>Metazoa</taxon>
        <taxon>Chordata</taxon>
        <taxon>Craniata</taxon>
        <taxon>Vertebrata</taxon>
        <taxon>Euteleostomi</taxon>
        <taxon>Actinopterygii</taxon>
        <taxon>Neopterygii</taxon>
        <taxon>Teleostei</taxon>
        <taxon>Ostariophysi</taxon>
        <taxon>Cypriniformes</taxon>
        <taxon>Cyprinidae</taxon>
        <taxon>Cyprininae</taxon>
        <taxon>Cyprinus</taxon>
    </lineage>
</organism>
<dbReference type="GeneTree" id="ENSGT00390000008908"/>
<reference evidence="3" key="1">
    <citation type="submission" date="2025-08" db="UniProtKB">
        <authorList>
            <consortium name="Ensembl"/>
        </authorList>
    </citation>
    <scope>IDENTIFICATION</scope>
</reference>
<feature type="region of interest" description="Disordered" evidence="1">
    <location>
        <begin position="214"/>
        <end position="263"/>
    </location>
</feature>
<dbReference type="InterPro" id="IPR038752">
    <property type="entry name" value="IQCH"/>
</dbReference>
<dbReference type="Ensembl" id="ENSCCRT00000028623.2">
    <property type="protein sequence ID" value="ENSCCRP00000026390.2"/>
    <property type="gene ID" value="ENSCCRG00000014287.2"/>
</dbReference>
<sequence>MGYLWLMRMHSSEIGGIAHKHHMTPLRQFKKNLVRQTVQENGEVLDIQDLDAAVSRTENRIRRHADDYLKTINNQVLTLPCIEEAEKKPAPAKLLKWQPPYETIPNTHPLRCQIPGPSPEEKHKSAFIIRLLNNSFHPKNKEIVQQNYGIQLLHLHKRARVGTQRVVTGPTLGSFTAALEGLPKHLQPKPPPEYRDMNAGLLPSAADLSSVQTPVQPKAVHSEKVSKPEMDVSRDGMALGRSETESEASRTIRTPPPSAASSIPVPAAVSKYPFTMVGGQIDPDDPDYRFKKQYCLYWGAVVEALDQLQWMLLDFVVPLAWVCEEGLAVCVQSGEFDWRDGRDRCTHVEKLLSVLENSDEVWDLMCQPGQHYRGIEGHRAVAVCIQTCWRLYSARTAYLLKLRPKWAAQIIAMSLLKHAKLSHLKRNLQASHLHQLENHHIRAEVNKIHIYVTVTKWKHITSAKRTIIHVPSLGYSQHQRLSLRDLMYSRIPRWADYENVEVIYVSPVRLGEDVLQYYTRLLGLQTAIELGDASVPESHCAKRFTILMPEALEHFSTQNMCLASVLKYRPRTLQGIKNLIQGKQAYMFGGVTHIDDLAVADELKVPLLGIESAVTQLYSTKPGGRRIFSSAGVDMPPGKWDIYTLEQLHEALARLMTEHMEVQQCLCLILHLSVILMQESVMIKFLDEVLHLLASCAHPANTSCYATWACFLEHFLREGGVIEAFPPLDSVTCLTVDLLVEPGEDVHMLGLEVVGCTVPQTSICPDVLHTICTRVGQACQQRSIMGHIALDLFTFLHSSNLEQQVWAIDLDLGYSNQLAMTQLMLMMTRGMLDCCTSKLEVPPPVRDVKSSIRNARAKTKAQTSVTNRFAVMCTRLLHTNLSLVYYSTFFLMCKAQGIGYDVKARQGTVFALHDSRDRRSLGMLTISEDLQGALLTFAHNLSIIHQEISAPNMRGANNFKEEKEITAPESEQLSSHKPHRSTPD</sequence>
<evidence type="ECO:0000313" key="4">
    <source>
        <dbReference type="Proteomes" id="UP001108240"/>
    </source>
</evidence>
<dbReference type="Proteomes" id="UP001108240">
    <property type="component" value="Unplaced"/>
</dbReference>
<evidence type="ECO:0000313" key="3">
    <source>
        <dbReference type="Ensembl" id="ENSCCRP00000026390.2"/>
    </source>
</evidence>
<proteinExistence type="predicted"/>
<dbReference type="Pfam" id="PF24923">
    <property type="entry name" value="ATP-grasp_IQCH"/>
    <property type="match status" value="2"/>
</dbReference>
<feature type="domain" description="IQCH-like ATP-grasp" evidence="2">
    <location>
        <begin position="677"/>
        <end position="834"/>
    </location>
</feature>
<name>A0A8C1B1T1_CYPCA</name>
<dbReference type="AlphaFoldDB" id="A0A8C1B1T1"/>
<reference evidence="3" key="2">
    <citation type="submission" date="2025-09" db="UniProtKB">
        <authorList>
            <consortium name="Ensembl"/>
        </authorList>
    </citation>
    <scope>IDENTIFICATION</scope>
</reference>
<evidence type="ECO:0000256" key="1">
    <source>
        <dbReference type="SAM" id="MobiDB-lite"/>
    </source>
</evidence>
<evidence type="ECO:0000259" key="2">
    <source>
        <dbReference type="Pfam" id="PF24923"/>
    </source>
</evidence>
<dbReference type="InterPro" id="IPR056855">
    <property type="entry name" value="ATP-grasp_IQCH"/>
</dbReference>
<accession>A0A8C1B1T1</accession>
<protein>
    <submittedName>
        <fullName evidence="3">IQ motif containing H</fullName>
    </submittedName>
</protein>
<dbReference type="PANTHER" id="PTHR14465:SF0">
    <property type="entry name" value="IQ DOMAIN-CONTAINING PROTEIN H"/>
    <property type="match status" value="1"/>
</dbReference>
<feature type="compositionally biased region" description="Basic and acidic residues" evidence="1">
    <location>
        <begin position="220"/>
        <end position="234"/>
    </location>
</feature>
<feature type="domain" description="IQCH-like ATP-grasp" evidence="2">
    <location>
        <begin position="613"/>
        <end position="666"/>
    </location>
</feature>
<feature type="region of interest" description="Disordered" evidence="1">
    <location>
        <begin position="954"/>
        <end position="984"/>
    </location>
</feature>
<dbReference type="PANTHER" id="PTHR14465">
    <property type="entry name" value="IQ DOMAIN-CONTAINING PROTEIN H"/>
    <property type="match status" value="1"/>
</dbReference>